<dbReference type="PANTHER" id="PTHR47333:SF4">
    <property type="entry name" value="EGF-LIKE DOMAIN-CONTAINING PROTEIN"/>
    <property type="match status" value="1"/>
</dbReference>
<dbReference type="GO" id="GO:0005576">
    <property type="term" value="C:extracellular region"/>
    <property type="evidence" value="ECO:0007669"/>
    <property type="project" value="UniProtKB-SubCell"/>
</dbReference>
<keyword evidence="2" id="KW-0964">Secreted</keyword>
<keyword evidence="13" id="KW-1185">Reference proteome</keyword>
<dbReference type="Pfam" id="PF07645">
    <property type="entry name" value="EGF_CA"/>
    <property type="match status" value="1"/>
</dbReference>
<keyword evidence="7" id="KW-0325">Glycoprotein</keyword>
<dbReference type="GO" id="GO:0005509">
    <property type="term" value="F:calcium ion binding"/>
    <property type="evidence" value="ECO:0007669"/>
    <property type="project" value="InterPro"/>
</dbReference>
<evidence type="ECO:0000256" key="1">
    <source>
        <dbReference type="ARBA" id="ARBA00004613"/>
    </source>
</evidence>
<dbReference type="SMART" id="SM00214">
    <property type="entry name" value="VWC"/>
    <property type="match status" value="6"/>
</dbReference>
<name>A0A8J7NMN6_ATRSP</name>
<evidence type="ECO:0000256" key="7">
    <source>
        <dbReference type="ARBA" id="ARBA00023180"/>
    </source>
</evidence>
<dbReference type="Pfam" id="PF23334">
    <property type="entry name" value="VWC2L_2nd"/>
    <property type="match status" value="2"/>
</dbReference>
<dbReference type="CDD" id="cd00054">
    <property type="entry name" value="EGF_CA"/>
    <property type="match status" value="2"/>
</dbReference>
<feature type="domain" description="VWFC" evidence="11">
    <location>
        <begin position="799"/>
        <end position="857"/>
    </location>
</feature>
<dbReference type="PROSITE" id="PS50184">
    <property type="entry name" value="VWFC_2"/>
    <property type="match status" value="6"/>
</dbReference>
<dbReference type="Pfam" id="PF00093">
    <property type="entry name" value="VWC"/>
    <property type="match status" value="2"/>
</dbReference>
<reference evidence="12" key="1">
    <citation type="journal article" date="2021" name="Cell">
        <title>Tracing the genetic footprints of vertebrate landing in non-teleost ray-finned fishes.</title>
        <authorList>
            <person name="Bi X."/>
            <person name="Wang K."/>
            <person name="Yang L."/>
            <person name="Pan H."/>
            <person name="Jiang H."/>
            <person name="Wei Q."/>
            <person name="Fang M."/>
            <person name="Yu H."/>
            <person name="Zhu C."/>
            <person name="Cai Y."/>
            <person name="He Y."/>
            <person name="Gan X."/>
            <person name="Zeng H."/>
            <person name="Yu D."/>
            <person name="Zhu Y."/>
            <person name="Jiang H."/>
            <person name="Qiu Q."/>
            <person name="Yang H."/>
            <person name="Zhang Y.E."/>
            <person name="Wang W."/>
            <person name="Zhu M."/>
            <person name="He S."/>
            <person name="Zhang G."/>
        </authorList>
    </citation>
    <scope>NUCLEOTIDE SEQUENCE</scope>
    <source>
        <strain evidence="12">Allg_001</strain>
    </source>
</reference>
<evidence type="ECO:0000256" key="6">
    <source>
        <dbReference type="ARBA" id="ARBA00023157"/>
    </source>
</evidence>
<feature type="chain" id="PRO_5035308217" evidence="9">
    <location>
        <begin position="19"/>
        <end position="927"/>
    </location>
</feature>
<gene>
    <name evidence="12" type="primary">Vwce</name>
    <name evidence="12" type="ORF">GTO95_0002439</name>
</gene>
<dbReference type="PANTHER" id="PTHR47333">
    <property type="entry name" value="VON WILLEBRAND FACTOR C AND EGF DOMAIN-CONTAINING PROTEIN"/>
    <property type="match status" value="1"/>
</dbReference>
<dbReference type="InterPro" id="IPR018097">
    <property type="entry name" value="EGF_Ca-bd_CS"/>
</dbReference>
<dbReference type="Pfam" id="PF12662">
    <property type="entry name" value="cEGF"/>
    <property type="match status" value="3"/>
</dbReference>
<proteinExistence type="predicted"/>
<evidence type="ECO:0000259" key="10">
    <source>
        <dbReference type="PROSITE" id="PS50026"/>
    </source>
</evidence>
<dbReference type="EMBL" id="JAAWVO010029861">
    <property type="protein sequence ID" value="MBN3316422.1"/>
    <property type="molecule type" value="Genomic_DNA"/>
</dbReference>
<accession>A0A8J7NMN6</accession>
<feature type="domain" description="VWFC" evidence="11">
    <location>
        <begin position="738"/>
        <end position="798"/>
    </location>
</feature>
<dbReference type="SMART" id="SM00181">
    <property type="entry name" value="EGF"/>
    <property type="match status" value="6"/>
</dbReference>
<evidence type="ECO:0000256" key="3">
    <source>
        <dbReference type="ARBA" id="ARBA00022536"/>
    </source>
</evidence>
<evidence type="ECO:0000256" key="4">
    <source>
        <dbReference type="ARBA" id="ARBA00022729"/>
    </source>
</evidence>
<dbReference type="InterPro" id="IPR001881">
    <property type="entry name" value="EGF-like_Ca-bd_dom"/>
</dbReference>
<comment type="caution">
    <text evidence="8">Lacks conserved residue(s) required for the propagation of feature annotation.</text>
</comment>
<feature type="disulfide bond" evidence="8">
    <location>
        <begin position="299"/>
        <end position="309"/>
    </location>
</feature>
<dbReference type="InterPro" id="IPR000152">
    <property type="entry name" value="EGF-type_Asp/Asn_hydroxyl_site"/>
</dbReference>
<evidence type="ECO:0000313" key="12">
    <source>
        <dbReference type="EMBL" id="MBN3316422.1"/>
    </source>
</evidence>
<comment type="subcellular location">
    <subcellularLocation>
        <location evidence="1">Secreted</location>
    </subcellularLocation>
</comment>
<dbReference type="PROSITE" id="PS00010">
    <property type="entry name" value="ASX_HYDROXYL"/>
    <property type="match status" value="4"/>
</dbReference>
<dbReference type="PROSITE" id="PS01186">
    <property type="entry name" value="EGF_2"/>
    <property type="match status" value="4"/>
</dbReference>
<dbReference type="Gene3D" id="2.10.70.10">
    <property type="entry name" value="Complement Module, domain 1"/>
    <property type="match status" value="1"/>
</dbReference>
<feature type="domain" description="VWFC" evidence="11">
    <location>
        <begin position="557"/>
        <end position="613"/>
    </location>
</feature>
<feature type="domain" description="EGF-like" evidence="10">
    <location>
        <begin position="335"/>
        <end position="375"/>
    </location>
</feature>
<feature type="signal peptide" evidence="9">
    <location>
        <begin position="1"/>
        <end position="18"/>
    </location>
</feature>
<feature type="non-terminal residue" evidence="12">
    <location>
        <position position="927"/>
    </location>
</feature>
<dbReference type="SUPFAM" id="SSF57603">
    <property type="entry name" value="FnI-like domain"/>
    <property type="match status" value="6"/>
</dbReference>
<dbReference type="SUPFAM" id="SSF57184">
    <property type="entry name" value="Growth factor receptor domain"/>
    <property type="match status" value="1"/>
</dbReference>
<dbReference type="FunFam" id="2.10.25.10:FF:000119">
    <property type="entry name" value="vitamin K-dependent protein S"/>
    <property type="match status" value="1"/>
</dbReference>
<evidence type="ECO:0000259" key="11">
    <source>
        <dbReference type="PROSITE" id="PS50184"/>
    </source>
</evidence>
<evidence type="ECO:0000313" key="13">
    <source>
        <dbReference type="Proteomes" id="UP000736164"/>
    </source>
</evidence>
<sequence length="927" mass="99181">MHALRCLCLCVLLSRADCRVLPSARRRGQRPYSPLLLRHRSGPHVCHSGGSTVCCPGWAPSTVSGLCVKPVCALGCGSGLCVAPNVCLCHGGKKELTCEGEGLAGDFMSDDLADSSQEGNHGGSHTSCLSAGCEHSCVLIGGFPICSCSHGYSLAKDGRSCQDVDECSRFGGASLCQQVCRNTMGSFRCHCYHGYQLSANGRSCVTVAVTTSQEGCGQYGCELKCNEGGCELVSRVCPVGFSMTETASGVTCTDIDECSESWSPCQQQCLNTAGSYQCSCRPGFYLHRNGRTCRDVDECSSSTRCHQRCINTVGSFHCACRRGYRYSTQRHTCTDIDECQRLPPPCQHQCLNVVGSFRCSCAEGFRLLSGGLHCEGLPDPVGSTTIQEIPRLLLKKIGTSAPESTEPLLKYSTSTFPATKPSSLMSYSAPSNFQLYPTSCPLYIYKEDINAFTHLSLQSFVSIPLQPSSQNSIPFIGGDYDAEPHIHPSAATGEQLMRAAPLDPPPTDVAAPALTLSSTGAPLTPPLPSLSLSPALTTPLGSGIALIPAPLPILTAVLCLHQGTQYSEGSSWVDADCNNCTCLKGSVICHDVTCTVSCTHPAWDPDQCCPTCKRCLYQGLVLEDEHTFSPENDSCTLCLCLVGNVTCLSPVCPPVSCAQPVLSECCPLCPVQCMYLGQEYPEGSEFSSPGDSCATCVCLNGRVDCFYPPCPTLDCPLEDWLREGGNCCPTCAQTQKREGCSVDDNGLEFPVGQIWSPGDPCETCVCQAAGKVVCHWTECIESCSHPIRVPGQCCPDCSMGCSYRGVVYEINESFLSQSNPCLTCICLAGSVACSPVHCQPNCTYPFHQEGQCCPLCQDCNYEGRKVGNGQTFSLENQPCIHCICQFGEVTCEEVSCTVTCSHPYPLLGECCPTCTGKKISYNHHQST</sequence>
<dbReference type="InterPro" id="IPR052080">
    <property type="entry name" value="vWF_C/EGF_Fibrillin"/>
</dbReference>
<dbReference type="InterPro" id="IPR000742">
    <property type="entry name" value="EGF"/>
</dbReference>
<organism evidence="12 13">
    <name type="scientific">Atractosteus spatula</name>
    <name type="common">Alligator gar</name>
    <name type="synonym">Lepisosteus spatula</name>
    <dbReference type="NCBI Taxonomy" id="7917"/>
    <lineage>
        <taxon>Eukaryota</taxon>
        <taxon>Metazoa</taxon>
        <taxon>Chordata</taxon>
        <taxon>Craniata</taxon>
        <taxon>Vertebrata</taxon>
        <taxon>Euteleostomi</taxon>
        <taxon>Actinopterygii</taxon>
        <taxon>Neopterygii</taxon>
        <taxon>Holostei</taxon>
        <taxon>Semionotiformes</taxon>
        <taxon>Lepisosteidae</taxon>
        <taxon>Atractosteus</taxon>
    </lineage>
</organism>
<feature type="domain" description="VWFC" evidence="11">
    <location>
        <begin position="857"/>
        <end position="915"/>
    </location>
</feature>
<dbReference type="InterPro" id="IPR026823">
    <property type="entry name" value="cEGF"/>
</dbReference>
<evidence type="ECO:0000256" key="5">
    <source>
        <dbReference type="ARBA" id="ARBA00022737"/>
    </source>
</evidence>
<comment type="caution">
    <text evidence="12">The sequence shown here is derived from an EMBL/GenBank/DDBJ whole genome shotgun (WGS) entry which is preliminary data.</text>
</comment>
<dbReference type="FunFam" id="2.10.25.10:FF:000014">
    <property type="entry name" value="Latent-transforming growth factor beta-binding protein 3"/>
    <property type="match status" value="1"/>
</dbReference>
<dbReference type="AlphaFoldDB" id="A0A8J7NMN6"/>
<dbReference type="PROSITE" id="PS50026">
    <property type="entry name" value="EGF_3"/>
    <property type="match status" value="3"/>
</dbReference>
<feature type="non-terminal residue" evidence="12">
    <location>
        <position position="1"/>
    </location>
</feature>
<feature type="domain" description="VWFC" evidence="11">
    <location>
        <begin position="613"/>
        <end position="670"/>
    </location>
</feature>
<dbReference type="InterPro" id="IPR049883">
    <property type="entry name" value="NOTCH1_EGF-like"/>
</dbReference>
<dbReference type="Gene3D" id="2.10.25.10">
    <property type="entry name" value="Laminin"/>
    <property type="match status" value="6"/>
</dbReference>
<evidence type="ECO:0000256" key="2">
    <source>
        <dbReference type="ARBA" id="ARBA00022525"/>
    </source>
</evidence>
<evidence type="ECO:0000256" key="8">
    <source>
        <dbReference type="PROSITE-ProRule" id="PRU00076"/>
    </source>
</evidence>
<dbReference type="SMART" id="SM00215">
    <property type="entry name" value="VWC_out"/>
    <property type="match status" value="4"/>
</dbReference>
<dbReference type="InterPro" id="IPR009030">
    <property type="entry name" value="Growth_fac_rcpt_cys_sf"/>
</dbReference>
<dbReference type="FunFam" id="2.10.25.10:FF:000010">
    <property type="entry name" value="Pro-epidermal growth factor"/>
    <property type="match status" value="2"/>
</dbReference>
<dbReference type="Proteomes" id="UP000736164">
    <property type="component" value="Unassembled WGS sequence"/>
</dbReference>
<keyword evidence="5" id="KW-0677">Repeat</keyword>
<keyword evidence="3 8" id="KW-0245">EGF-like domain</keyword>
<feature type="domain" description="EGF-like" evidence="10">
    <location>
        <begin position="254"/>
        <end position="294"/>
    </location>
</feature>
<keyword evidence="4 9" id="KW-0732">Signal</keyword>
<dbReference type="PROSITE" id="PS01187">
    <property type="entry name" value="EGF_CA"/>
    <property type="match status" value="2"/>
</dbReference>
<dbReference type="InterPro" id="IPR001007">
    <property type="entry name" value="VWF_dom"/>
</dbReference>
<evidence type="ECO:0000256" key="9">
    <source>
        <dbReference type="SAM" id="SignalP"/>
    </source>
</evidence>
<dbReference type="PROSITE" id="PS01208">
    <property type="entry name" value="VWFC_1"/>
    <property type="match status" value="3"/>
</dbReference>
<dbReference type="SMART" id="SM00179">
    <property type="entry name" value="EGF_CA"/>
    <property type="match status" value="4"/>
</dbReference>
<keyword evidence="6 8" id="KW-1015">Disulfide bond</keyword>
<dbReference type="SUPFAM" id="SSF57196">
    <property type="entry name" value="EGF/Laminin"/>
    <property type="match status" value="2"/>
</dbReference>
<protein>
    <submittedName>
        <fullName evidence="12">VWCE protein</fullName>
    </submittedName>
</protein>
<feature type="domain" description="EGF-like" evidence="10">
    <location>
        <begin position="295"/>
        <end position="334"/>
    </location>
</feature>
<dbReference type="Gene3D" id="6.20.200.20">
    <property type="match status" value="5"/>
</dbReference>
<feature type="domain" description="VWFC" evidence="11">
    <location>
        <begin position="671"/>
        <end position="732"/>
    </location>
</feature>